<feature type="compositionally biased region" description="Low complexity" evidence="1">
    <location>
        <begin position="64"/>
        <end position="98"/>
    </location>
</feature>
<proteinExistence type="predicted"/>
<organism evidence="4 5">
    <name type="scientific">Actinoplanes sichuanensis</name>
    <dbReference type="NCBI Taxonomy" id="512349"/>
    <lineage>
        <taxon>Bacteria</taxon>
        <taxon>Bacillati</taxon>
        <taxon>Actinomycetota</taxon>
        <taxon>Actinomycetes</taxon>
        <taxon>Micromonosporales</taxon>
        <taxon>Micromonosporaceae</taxon>
        <taxon>Actinoplanes</taxon>
    </lineage>
</organism>
<dbReference type="InterPro" id="IPR054470">
    <property type="entry name" value="FIMAH_dom"/>
</dbReference>
<keyword evidence="5" id="KW-1185">Reference proteome</keyword>
<reference evidence="5" key="1">
    <citation type="journal article" date="2019" name="Int. J. Syst. Evol. Microbiol.">
        <title>The Global Catalogue of Microorganisms (GCM) 10K type strain sequencing project: providing services to taxonomists for standard genome sequencing and annotation.</title>
        <authorList>
            <consortium name="The Broad Institute Genomics Platform"/>
            <consortium name="The Broad Institute Genome Sequencing Center for Infectious Disease"/>
            <person name="Wu L."/>
            <person name="Ma J."/>
        </authorList>
    </citation>
    <scope>NUCLEOTIDE SEQUENCE [LARGE SCALE GENOMIC DNA]</scope>
    <source>
        <strain evidence="5">CCM 7526</strain>
    </source>
</reference>
<feature type="domain" description="FIMAH" evidence="3">
    <location>
        <begin position="108"/>
        <end position="186"/>
    </location>
</feature>
<evidence type="ECO:0000313" key="5">
    <source>
        <dbReference type="Proteomes" id="UP001597183"/>
    </source>
</evidence>
<dbReference type="EMBL" id="JBHTMK010000037">
    <property type="protein sequence ID" value="MFD1368867.1"/>
    <property type="molecule type" value="Genomic_DNA"/>
</dbReference>
<evidence type="ECO:0000256" key="2">
    <source>
        <dbReference type="SAM" id="Phobius"/>
    </source>
</evidence>
<dbReference type="Proteomes" id="UP001597183">
    <property type="component" value="Unassembled WGS sequence"/>
</dbReference>
<evidence type="ECO:0000256" key="1">
    <source>
        <dbReference type="SAM" id="MobiDB-lite"/>
    </source>
</evidence>
<keyword evidence="2" id="KW-0472">Membrane</keyword>
<name>A0ABW4AFE9_9ACTN</name>
<feature type="transmembrane region" description="Helical" evidence="2">
    <location>
        <begin position="32"/>
        <end position="50"/>
    </location>
</feature>
<keyword evidence="2" id="KW-1133">Transmembrane helix</keyword>
<dbReference type="Pfam" id="PF22888">
    <property type="entry name" value="FIMAH"/>
    <property type="match status" value="1"/>
</dbReference>
<sequence length="192" mass="20264">MPEPHDLHQPTAQLPVVESRGVYRAADHRRTALIVAGSAAVLLLLVVWLFTGDDEPAPVPVAAPPSATAAEISATPEPEATEESAAPEPSATAATPSARPLQPGDLISGLAGLIDALEDEGELDDDAAEALTRRLEQVATRLSRGDVKAAARKIDEFLKKLRDVRKDDDVSGDAFNLLASGAEQVRAVLRRV</sequence>
<evidence type="ECO:0000259" key="3">
    <source>
        <dbReference type="Pfam" id="PF22888"/>
    </source>
</evidence>
<accession>A0ABW4AFE9</accession>
<comment type="caution">
    <text evidence="4">The sequence shown here is derived from an EMBL/GenBank/DDBJ whole genome shotgun (WGS) entry which is preliminary data.</text>
</comment>
<feature type="region of interest" description="Disordered" evidence="1">
    <location>
        <begin position="60"/>
        <end position="102"/>
    </location>
</feature>
<dbReference type="RefSeq" id="WP_317788298.1">
    <property type="nucleotide sequence ID" value="NZ_AP028461.1"/>
</dbReference>
<keyword evidence="2" id="KW-0812">Transmembrane</keyword>
<protein>
    <submittedName>
        <fullName evidence="4">FIMAH domain-containing protein</fullName>
    </submittedName>
</protein>
<gene>
    <name evidence="4" type="ORF">ACFQ5G_26280</name>
</gene>
<evidence type="ECO:0000313" key="4">
    <source>
        <dbReference type="EMBL" id="MFD1368867.1"/>
    </source>
</evidence>